<reference evidence="11 12" key="1">
    <citation type="journal article" date="2015" name="PeerJ">
        <title>First genomic representation of candidate bacterial phylum KSB3 points to enhanced environmental sensing as a trigger of wastewater bulking.</title>
        <authorList>
            <person name="Sekiguchi Y."/>
            <person name="Ohashi A."/>
            <person name="Parks D.H."/>
            <person name="Yamauchi T."/>
            <person name="Tyson G.W."/>
            <person name="Hugenholtz P."/>
        </authorList>
    </citation>
    <scope>NUCLEOTIDE SEQUENCE [LARGE SCALE GENOMIC DNA]</scope>
</reference>
<evidence type="ECO:0000256" key="1">
    <source>
        <dbReference type="ARBA" id="ARBA00004651"/>
    </source>
</evidence>
<dbReference type="Pfam" id="PF02386">
    <property type="entry name" value="TrkH"/>
    <property type="match status" value="1"/>
</dbReference>
<dbReference type="eggNOG" id="COG0168">
    <property type="taxonomic scope" value="Bacteria"/>
</dbReference>
<evidence type="ECO:0000256" key="5">
    <source>
        <dbReference type="ARBA" id="ARBA00022692"/>
    </source>
</evidence>
<evidence type="ECO:0000256" key="9">
    <source>
        <dbReference type="ARBA" id="ARBA00023136"/>
    </source>
</evidence>
<feature type="transmembrane region" description="Helical" evidence="10">
    <location>
        <begin position="526"/>
        <end position="547"/>
    </location>
</feature>
<feature type="transmembrane region" description="Helical" evidence="10">
    <location>
        <begin position="439"/>
        <end position="472"/>
    </location>
</feature>
<dbReference type="GO" id="GO:0005886">
    <property type="term" value="C:plasma membrane"/>
    <property type="evidence" value="ECO:0007669"/>
    <property type="project" value="UniProtKB-SubCell"/>
</dbReference>
<keyword evidence="4" id="KW-0633">Potassium transport</keyword>
<dbReference type="Proteomes" id="UP000030661">
    <property type="component" value="Unassembled WGS sequence"/>
</dbReference>
<evidence type="ECO:0000256" key="6">
    <source>
        <dbReference type="ARBA" id="ARBA00022958"/>
    </source>
</evidence>
<keyword evidence="7 10" id="KW-1133">Transmembrane helix</keyword>
<dbReference type="HOGENOM" id="CLU_026429_3_1_0"/>
<keyword evidence="5 10" id="KW-0812">Transmembrane</keyword>
<dbReference type="NCBIfam" id="TIGR00933">
    <property type="entry name" value="2a38"/>
    <property type="match status" value="1"/>
</dbReference>
<feature type="transmembrane region" description="Helical" evidence="10">
    <location>
        <begin position="155"/>
        <end position="177"/>
    </location>
</feature>
<evidence type="ECO:0000256" key="10">
    <source>
        <dbReference type="SAM" id="Phobius"/>
    </source>
</evidence>
<feature type="transmembrane region" description="Helical" evidence="10">
    <location>
        <begin position="218"/>
        <end position="243"/>
    </location>
</feature>
<dbReference type="PANTHER" id="PTHR32024:SF1">
    <property type="entry name" value="KTR SYSTEM POTASSIUM UPTAKE PROTEIN B"/>
    <property type="match status" value="1"/>
</dbReference>
<proteinExistence type="predicted"/>
<keyword evidence="12" id="KW-1185">Reference proteome</keyword>
<gene>
    <name evidence="11" type="ORF">U27_06791</name>
</gene>
<feature type="transmembrane region" description="Helical" evidence="10">
    <location>
        <begin position="492"/>
        <end position="514"/>
    </location>
</feature>
<evidence type="ECO:0000313" key="12">
    <source>
        <dbReference type="Proteomes" id="UP000030661"/>
    </source>
</evidence>
<dbReference type="EMBL" id="DF820471">
    <property type="protein sequence ID" value="GAK59805.1"/>
    <property type="molecule type" value="Genomic_DNA"/>
</dbReference>
<feature type="transmembrane region" description="Helical" evidence="10">
    <location>
        <begin position="334"/>
        <end position="356"/>
    </location>
</feature>
<evidence type="ECO:0000256" key="8">
    <source>
        <dbReference type="ARBA" id="ARBA00023065"/>
    </source>
</evidence>
<keyword evidence="2" id="KW-0813">Transport</keyword>
<evidence type="ECO:0000256" key="7">
    <source>
        <dbReference type="ARBA" id="ARBA00022989"/>
    </source>
</evidence>
<sequence length="592" mass="65366">MATNTVPWNRYEHELHFLYILRWIMGFTALIAFLLLAIDYGVYLDSQSLAWVETGQVIVGYLFLGGYVVQLIIRRDRWKYLRHNKFKYAVSLGMLLEIAIVYGFQIDLRVVRLLQDLDSITFRHPQILLFQLYIFSNVLRWVVKISQSLAQYNVSPAHFILISFGSAILLGAALLLLPKATTASIHPIDALFTATSAVCVTGLIVVDTATAFTKLGQIFILLLIQFGGLGIMTVTAFFSLLIGQRMTGREQLLLGDMLDTRQVAQLGALLRTIFFTAISIEACGIGLLYLSWKEYLPADASLYTAFFHAISAFCNAGFSTFPDSLMGFATNMKINFTVTGLIILGGLGVGTLRNMGHACVNALKEKRTTSLSVQSKLVLLMTALLLIIGMSLFFMLEYTNTLAEYPWQSQALIAFFQAVTFRTAGFNTVDFGKVKESTLMVGIVLMFIGAGPGSTAGGIKVTTLAILLATVVSAARGQTRLELFHRTIPTMVLHQTLVVVTLYLSLMMSVSLLLSLTEPRFRLIELLFETVSALGTVGLSTGVTPHLSVAGKIFIIITMFAGRVGPFTLALAIGQRQRTERYRYPEEKVQIG</sequence>
<keyword evidence="3" id="KW-1003">Cell membrane</keyword>
<feature type="transmembrane region" description="Helical" evidence="10">
    <location>
        <begin position="553"/>
        <end position="573"/>
    </location>
</feature>
<organism evidence="11 12">
    <name type="scientific">Vecturithrix granuli</name>
    <dbReference type="NCBI Taxonomy" id="1499967"/>
    <lineage>
        <taxon>Bacteria</taxon>
        <taxon>Candidatus Moduliflexota</taxon>
        <taxon>Candidatus Vecturitrichia</taxon>
        <taxon>Candidatus Vecturitrichales</taxon>
        <taxon>Candidatus Vecturitrichaceae</taxon>
        <taxon>Candidatus Vecturithrix</taxon>
    </lineage>
</organism>
<feature type="transmembrane region" description="Helical" evidence="10">
    <location>
        <begin position="55"/>
        <end position="74"/>
    </location>
</feature>
<feature type="transmembrane region" description="Helical" evidence="10">
    <location>
        <begin position="183"/>
        <end position="206"/>
    </location>
</feature>
<evidence type="ECO:0000256" key="2">
    <source>
        <dbReference type="ARBA" id="ARBA00022448"/>
    </source>
</evidence>
<feature type="transmembrane region" description="Helical" evidence="10">
    <location>
        <begin position="126"/>
        <end position="143"/>
    </location>
</feature>
<name>A0A081C5F0_VECG1</name>
<dbReference type="GO" id="GO:0015379">
    <property type="term" value="F:potassium:chloride symporter activity"/>
    <property type="evidence" value="ECO:0007669"/>
    <property type="project" value="InterPro"/>
</dbReference>
<feature type="transmembrane region" description="Helical" evidence="10">
    <location>
        <begin position="86"/>
        <end position="106"/>
    </location>
</feature>
<dbReference type="PANTHER" id="PTHR32024">
    <property type="entry name" value="TRK SYSTEM POTASSIUM UPTAKE PROTEIN TRKG-RELATED"/>
    <property type="match status" value="1"/>
</dbReference>
<feature type="transmembrane region" description="Helical" evidence="10">
    <location>
        <begin position="377"/>
        <end position="395"/>
    </location>
</feature>
<dbReference type="InterPro" id="IPR003445">
    <property type="entry name" value="Cat_transpt"/>
</dbReference>
<feature type="transmembrane region" description="Helical" evidence="10">
    <location>
        <begin position="302"/>
        <end position="322"/>
    </location>
</feature>
<keyword evidence="6" id="KW-0630">Potassium</keyword>
<evidence type="ECO:0000256" key="3">
    <source>
        <dbReference type="ARBA" id="ARBA00022475"/>
    </source>
</evidence>
<accession>A0A081C5F0</accession>
<keyword evidence="9 10" id="KW-0472">Membrane</keyword>
<evidence type="ECO:0000256" key="4">
    <source>
        <dbReference type="ARBA" id="ARBA00022538"/>
    </source>
</evidence>
<dbReference type="STRING" id="1499967.U27_06791"/>
<feature type="transmembrane region" description="Helical" evidence="10">
    <location>
        <begin position="20"/>
        <end position="43"/>
    </location>
</feature>
<feature type="transmembrane region" description="Helical" evidence="10">
    <location>
        <begin position="407"/>
        <end position="427"/>
    </location>
</feature>
<keyword evidence="8" id="KW-0406">Ion transport</keyword>
<comment type="subcellular location">
    <subcellularLocation>
        <location evidence="1">Cell membrane</location>
        <topology evidence="1">Multi-pass membrane protein</topology>
    </subcellularLocation>
</comment>
<protein>
    <submittedName>
        <fullName evidence="11">Potassium uptake protein, TrkH family</fullName>
    </submittedName>
</protein>
<dbReference type="AlphaFoldDB" id="A0A081C5F0"/>
<dbReference type="InterPro" id="IPR004772">
    <property type="entry name" value="TrkH"/>
</dbReference>
<feature type="transmembrane region" description="Helical" evidence="10">
    <location>
        <begin position="263"/>
        <end position="290"/>
    </location>
</feature>
<evidence type="ECO:0000313" key="11">
    <source>
        <dbReference type="EMBL" id="GAK59805.1"/>
    </source>
</evidence>